<dbReference type="AlphaFoldDB" id="I4BQ86"/>
<dbReference type="EMBL" id="CP003053">
    <property type="protein sequence ID" value="AFM19443.1"/>
    <property type="molecule type" value="Genomic_DNA"/>
</dbReference>
<name>I4BQ86_MYCCN</name>
<proteinExistence type="predicted"/>
<sequence>MKARPNAFVDGLNSRDPKDVDLLRNISAVPGAEKGKAHIDQNIVAVSSLHET</sequence>
<dbReference type="PATRIC" id="fig|710421.3.peg.4729"/>
<dbReference type="RefSeq" id="WP_014817911.1">
    <property type="nucleotide sequence ID" value="NC_018027.1"/>
</dbReference>
<dbReference type="KEGG" id="mcb:Mycch_4742"/>
<protein>
    <submittedName>
        <fullName evidence="1">Uncharacterized protein</fullName>
    </submittedName>
</protein>
<organism evidence="1 2">
    <name type="scientific">Mycolicibacterium chubuense (strain NBB4)</name>
    <name type="common">Mycobacterium chubuense</name>
    <dbReference type="NCBI Taxonomy" id="710421"/>
    <lineage>
        <taxon>Bacteria</taxon>
        <taxon>Bacillati</taxon>
        <taxon>Actinomycetota</taxon>
        <taxon>Actinomycetes</taxon>
        <taxon>Mycobacteriales</taxon>
        <taxon>Mycobacteriaceae</taxon>
        <taxon>Mycolicibacterium</taxon>
    </lineage>
</organism>
<evidence type="ECO:0000313" key="1">
    <source>
        <dbReference type="EMBL" id="AFM19443.1"/>
    </source>
</evidence>
<accession>I4BQ86</accession>
<dbReference type="Proteomes" id="UP000006057">
    <property type="component" value="Chromosome"/>
</dbReference>
<dbReference type="STRING" id="710421.Mycch_4742"/>
<dbReference type="HOGENOM" id="CLU_3082018_0_0_11"/>
<reference evidence="1 2" key="1">
    <citation type="submission" date="2012-06" db="EMBL/GenBank/DDBJ databases">
        <title>Complete sequence of chromosome of Mycobacterium chubuense NBB4.</title>
        <authorList>
            <consortium name="US DOE Joint Genome Institute"/>
            <person name="Lucas S."/>
            <person name="Han J."/>
            <person name="Lapidus A."/>
            <person name="Cheng J.-F."/>
            <person name="Goodwin L."/>
            <person name="Pitluck S."/>
            <person name="Peters L."/>
            <person name="Mikhailova N."/>
            <person name="Teshima H."/>
            <person name="Detter J.C."/>
            <person name="Han C."/>
            <person name="Tapia R."/>
            <person name="Land M."/>
            <person name="Hauser L."/>
            <person name="Kyrpides N."/>
            <person name="Ivanova N."/>
            <person name="Pagani I."/>
            <person name="Mattes T."/>
            <person name="Holmes A."/>
            <person name="Rutledge P."/>
            <person name="Paulsen I."/>
            <person name="Coleman N."/>
            <person name="Woyke T."/>
        </authorList>
    </citation>
    <scope>NUCLEOTIDE SEQUENCE [LARGE SCALE GENOMIC DNA]</scope>
    <source>
        <strain evidence="1 2">NBB4</strain>
    </source>
</reference>
<gene>
    <name evidence="1" type="ordered locus">Mycch_4742</name>
</gene>
<evidence type="ECO:0000313" key="2">
    <source>
        <dbReference type="Proteomes" id="UP000006057"/>
    </source>
</evidence>
<keyword evidence="2" id="KW-1185">Reference proteome</keyword>